<proteinExistence type="predicted"/>
<feature type="domain" description="HNH nuclease" evidence="1">
    <location>
        <begin position="153"/>
        <end position="206"/>
    </location>
</feature>
<dbReference type="InterPro" id="IPR003615">
    <property type="entry name" value="HNH_nuc"/>
</dbReference>
<evidence type="ECO:0000313" key="3">
    <source>
        <dbReference type="Proteomes" id="UP001055429"/>
    </source>
</evidence>
<protein>
    <submittedName>
        <fullName evidence="2">HNH endonuclease</fullName>
    </submittedName>
</protein>
<reference evidence="2" key="1">
    <citation type="submission" date="2022-05" db="EMBL/GenBank/DDBJ databases">
        <title>Brevundimonas albigilva TT17 genome sequence.</title>
        <authorList>
            <person name="Lee K."/>
            <person name="Son H."/>
        </authorList>
    </citation>
    <scope>NUCLEOTIDE SEQUENCE</scope>
    <source>
        <strain evidence="2">TT17</strain>
    </source>
</reference>
<keyword evidence="2" id="KW-0255">Endonuclease</keyword>
<dbReference type="Proteomes" id="UP001055429">
    <property type="component" value="Chromosome"/>
</dbReference>
<accession>A0ABY4SMJ5</accession>
<name>A0ABY4SMJ5_9CAUL</name>
<dbReference type="GO" id="GO:0004519">
    <property type="term" value="F:endonuclease activity"/>
    <property type="evidence" value="ECO:0007669"/>
    <property type="project" value="UniProtKB-KW"/>
</dbReference>
<keyword evidence="2" id="KW-0540">Nuclease</keyword>
<keyword evidence="3" id="KW-1185">Reference proteome</keyword>
<dbReference type="Pfam" id="PF13391">
    <property type="entry name" value="HNH_2"/>
    <property type="match status" value="1"/>
</dbReference>
<dbReference type="RefSeq" id="WP_250202286.1">
    <property type="nucleotide sequence ID" value="NZ_CP097649.1"/>
</dbReference>
<keyword evidence="2" id="KW-0378">Hydrolase</keyword>
<evidence type="ECO:0000313" key="2">
    <source>
        <dbReference type="EMBL" id="URI16137.1"/>
    </source>
</evidence>
<organism evidence="2 3">
    <name type="scientific">Brevundimonas albigilva</name>
    <dbReference type="NCBI Taxonomy" id="1312364"/>
    <lineage>
        <taxon>Bacteria</taxon>
        <taxon>Pseudomonadati</taxon>
        <taxon>Pseudomonadota</taxon>
        <taxon>Alphaproteobacteria</taxon>
        <taxon>Caulobacterales</taxon>
        <taxon>Caulobacteraceae</taxon>
        <taxon>Brevundimonas</taxon>
    </lineage>
</organism>
<evidence type="ECO:0000259" key="1">
    <source>
        <dbReference type="Pfam" id="PF13391"/>
    </source>
</evidence>
<dbReference type="EMBL" id="CP097649">
    <property type="protein sequence ID" value="URI16137.1"/>
    <property type="molecule type" value="Genomic_DNA"/>
</dbReference>
<gene>
    <name evidence="2" type="ORF">M8231_03900</name>
</gene>
<sequence length="252" mass="28243">MALEAPQSFIVREECEKAASQNGFRRVLGEEAGWRAFASTTAHGAIYLAAEGSHGPWFLATDHTGVVAELGWPATTAPGPGTSRYAFATLNELYTALNRVYSLAISLPDAPLREFERRVADLPTTTEVERLVVQRIGQDIFRSRLLDYWQGRCPLTGISDPALLRASHIVPWADCESNAERLDVHNGLLLSALWDAAFDRALITFNDEGNPDFSPSLSEQARTELRWNAPIPLTEDHRRRLAHHRERWRSQI</sequence>